<dbReference type="Pfam" id="PF13424">
    <property type="entry name" value="TPR_12"/>
    <property type="match status" value="1"/>
</dbReference>
<dbReference type="Gene3D" id="1.25.40.10">
    <property type="entry name" value="Tetratricopeptide repeat domain"/>
    <property type="match status" value="1"/>
</dbReference>
<gene>
    <name evidence="2" type="ORF">CH333_08155</name>
</gene>
<accession>A0A235BQA6</accession>
<protein>
    <submittedName>
        <fullName evidence="2">Uncharacterized protein</fullName>
    </submittedName>
</protein>
<evidence type="ECO:0000313" key="3">
    <source>
        <dbReference type="Proteomes" id="UP000215215"/>
    </source>
</evidence>
<dbReference type="SMART" id="SM00028">
    <property type="entry name" value="TPR"/>
    <property type="match status" value="2"/>
</dbReference>
<dbReference type="PROSITE" id="PS50005">
    <property type="entry name" value="TPR"/>
    <property type="match status" value="1"/>
</dbReference>
<dbReference type="EMBL" id="NOZQ01000186">
    <property type="protein sequence ID" value="OYD14376.1"/>
    <property type="molecule type" value="Genomic_DNA"/>
</dbReference>
<evidence type="ECO:0000256" key="1">
    <source>
        <dbReference type="PROSITE-ProRule" id="PRU00339"/>
    </source>
</evidence>
<dbReference type="InterPro" id="IPR019734">
    <property type="entry name" value="TPR_rpt"/>
</dbReference>
<dbReference type="InterPro" id="IPR011990">
    <property type="entry name" value="TPR-like_helical_dom_sf"/>
</dbReference>
<name>A0A235BQA6_UNCW3</name>
<organism evidence="2 3">
    <name type="scientific">candidate division WOR-3 bacterium JGI_Cruoil_03_44_89</name>
    <dbReference type="NCBI Taxonomy" id="1973748"/>
    <lineage>
        <taxon>Bacteria</taxon>
        <taxon>Bacteria division WOR-3</taxon>
    </lineage>
</organism>
<comment type="caution">
    <text evidence="2">The sequence shown here is derived from an EMBL/GenBank/DDBJ whole genome shotgun (WGS) entry which is preliminary data.</text>
</comment>
<feature type="repeat" description="TPR" evidence="1">
    <location>
        <begin position="52"/>
        <end position="85"/>
    </location>
</feature>
<dbReference type="Proteomes" id="UP000215215">
    <property type="component" value="Unassembled WGS sequence"/>
</dbReference>
<keyword evidence="1" id="KW-0802">TPR repeat</keyword>
<reference evidence="2 3" key="1">
    <citation type="submission" date="2017-07" db="EMBL/GenBank/DDBJ databases">
        <title>Recovery of genomes from metagenomes via a dereplication, aggregation, and scoring strategy.</title>
        <authorList>
            <person name="Sieber C.M."/>
            <person name="Probst A.J."/>
            <person name="Sharrar A."/>
            <person name="Thomas B.C."/>
            <person name="Hess M."/>
            <person name="Tringe S.G."/>
            <person name="Banfield J.F."/>
        </authorList>
    </citation>
    <scope>NUCLEOTIDE SEQUENCE [LARGE SCALE GENOMIC DNA]</scope>
    <source>
        <strain evidence="2">JGI_Cruoil_03_44_89</strain>
    </source>
</reference>
<dbReference type="SUPFAM" id="SSF48452">
    <property type="entry name" value="TPR-like"/>
    <property type="match status" value="1"/>
</dbReference>
<evidence type="ECO:0000313" key="2">
    <source>
        <dbReference type="EMBL" id="OYD14376.1"/>
    </source>
</evidence>
<proteinExistence type="predicted"/>
<dbReference type="AlphaFoldDB" id="A0A235BQA6"/>
<sequence length="137" mass="16034">MVKDDIFKVEISKKDIREREPLALGVVFIEMGLVEFAKEELEKAKRSLRDPVKAREFLGLLYLETGDANSAVEEFEEAIKILNDFSPTSARLYYDLATAYEKMEMPDRALALYETAYLMDIYYKDVEKKVHQLRQQR</sequence>